<dbReference type="EMBL" id="KQ416308">
    <property type="protein sequence ID" value="KOF97463.1"/>
    <property type="molecule type" value="Genomic_DNA"/>
</dbReference>
<evidence type="ECO:0000256" key="8">
    <source>
        <dbReference type="ARBA" id="ARBA00023128"/>
    </source>
</evidence>
<dbReference type="OrthoDB" id="186013at2759"/>
<dbReference type="GO" id="GO:0006123">
    <property type="term" value="P:mitochondrial electron transport, cytochrome c to oxygen"/>
    <property type="evidence" value="ECO:0007669"/>
    <property type="project" value="InterPro"/>
</dbReference>
<evidence type="ECO:0000256" key="4">
    <source>
        <dbReference type="ARBA" id="ARBA00022792"/>
    </source>
</evidence>
<accession>A0A0L8I7J4</accession>
<dbReference type="GO" id="GO:0005743">
    <property type="term" value="C:mitochondrial inner membrane"/>
    <property type="evidence" value="ECO:0007669"/>
    <property type="project" value="UniProtKB-SubCell"/>
</dbReference>
<dbReference type="InterPro" id="IPR004203">
    <property type="entry name" value="Cyt_c_oxidase_su4_fam"/>
</dbReference>
<dbReference type="Gene3D" id="1.10.442.10">
    <property type="entry name" value="Cytochrome c oxidase subunit IV"/>
    <property type="match status" value="1"/>
</dbReference>
<evidence type="ECO:0000256" key="1">
    <source>
        <dbReference type="ARBA" id="ARBA00004434"/>
    </source>
</evidence>
<dbReference type="STRING" id="37653.A0A0L8I7J4"/>
<dbReference type="UniPathway" id="UPA00705"/>
<keyword evidence="6 10" id="KW-1133">Transmembrane helix</keyword>
<reference evidence="11" key="1">
    <citation type="submission" date="2015-07" db="EMBL/GenBank/DDBJ databases">
        <title>MeaNS - Measles Nucleotide Surveillance Program.</title>
        <authorList>
            <person name="Tran T."/>
            <person name="Druce J."/>
        </authorList>
    </citation>
    <scope>NUCLEOTIDE SEQUENCE</scope>
    <source>
        <strain evidence="11">UCB-OBI-ISO-001</strain>
        <tissue evidence="11">Gonad</tissue>
    </source>
</reference>
<organism evidence="11">
    <name type="scientific">Octopus bimaculoides</name>
    <name type="common">California two-spotted octopus</name>
    <dbReference type="NCBI Taxonomy" id="37653"/>
    <lineage>
        <taxon>Eukaryota</taxon>
        <taxon>Metazoa</taxon>
        <taxon>Spiralia</taxon>
        <taxon>Lophotrochozoa</taxon>
        <taxon>Mollusca</taxon>
        <taxon>Cephalopoda</taxon>
        <taxon>Coleoidea</taxon>
        <taxon>Octopodiformes</taxon>
        <taxon>Octopoda</taxon>
        <taxon>Incirrata</taxon>
        <taxon>Octopodidae</taxon>
        <taxon>Octopus</taxon>
    </lineage>
</organism>
<evidence type="ECO:0000256" key="6">
    <source>
        <dbReference type="ARBA" id="ARBA00022989"/>
    </source>
</evidence>
<gene>
    <name evidence="11" type="ORF">OCBIM_22029475mg</name>
</gene>
<dbReference type="PANTHER" id="PTHR10707:SF10">
    <property type="entry name" value="CYTOCHROME C OXIDASE SUBUNIT 4"/>
    <property type="match status" value="1"/>
</dbReference>
<dbReference type="Pfam" id="PF02936">
    <property type="entry name" value="COX4"/>
    <property type="match status" value="1"/>
</dbReference>
<comment type="subunit">
    <text evidence="10">Component of the cytochrome c oxidase (complex IV, CIV), a multisubunit enzyme composed of 14 subunits.</text>
</comment>
<dbReference type="PRINTS" id="PR01873">
    <property type="entry name" value="CYTCOXIDASE4"/>
</dbReference>
<dbReference type="InterPro" id="IPR036639">
    <property type="entry name" value="Cyt_c_oxidase_su4_sf"/>
</dbReference>
<dbReference type="AlphaFoldDB" id="A0A0L8I7J4"/>
<keyword evidence="3 10" id="KW-0812">Transmembrane</keyword>
<feature type="transmembrane region" description="Helical" evidence="10">
    <location>
        <begin position="126"/>
        <end position="146"/>
    </location>
</feature>
<keyword evidence="4 10" id="KW-0999">Mitochondrion inner membrane</keyword>
<keyword evidence="8 10" id="KW-0496">Mitochondrion</keyword>
<name>A0A0L8I7J4_OCTBM</name>
<evidence type="ECO:0000256" key="9">
    <source>
        <dbReference type="ARBA" id="ARBA00023136"/>
    </source>
</evidence>
<evidence type="ECO:0000256" key="3">
    <source>
        <dbReference type="ARBA" id="ARBA00022692"/>
    </source>
</evidence>
<dbReference type="PANTHER" id="PTHR10707">
    <property type="entry name" value="CYTOCHROME C OXIDASE SUBUNIT IV"/>
    <property type="match status" value="1"/>
</dbReference>
<dbReference type="GO" id="GO:0045277">
    <property type="term" value="C:respiratory chain complex IV"/>
    <property type="evidence" value="ECO:0007669"/>
    <property type="project" value="InterPro"/>
</dbReference>
<evidence type="ECO:0000256" key="10">
    <source>
        <dbReference type="RuleBase" id="RU367145"/>
    </source>
</evidence>
<sequence length="192" mass="22044">MNRQLVKSIGNLTARLSRCQISTSAVLGNQSAVLSQEARDKIHPRIGNREIVGFGINGSASYFDIPEIPFPAIRFKESTGENLALLNKQTADWKTLTLQEKKELYRISFCQTYAEMHAPTGDWKRILSLFLMSCSLTGWIIIWMKLYVYPPVPHSLTQEWQDAMLEKMIAQRVNPVEGVSSQYDYENERWKN</sequence>
<comment type="pathway">
    <text evidence="10">Energy metabolism; oxidative phosphorylation.</text>
</comment>
<comment type="function">
    <text evidence="10">Component of the cytochrome c oxidase, the last enzyme in the mitochondrial electron transport chain which drives oxidative phosphorylation.</text>
</comment>
<keyword evidence="9 10" id="KW-0472">Membrane</keyword>
<keyword evidence="7" id="KW-0560">Oxidoreductase</keyword>
<dbReference type="EMBL" id="KQ416308">
    <property type="protein sequence ID" value="KOF97462.1"/>
    <property type="molecule type" value="Genomic_DNA"/>
</dbReference>
<proteinExistence type="inferred from homology"/>
<keyword evidence="5" id="KW-0809">Transit peptide</keyword>
<evidence type="ECO:0000256" key="2">
    <source>
        <dbReference type="ARBA" id="ARBA00008135"/>
    </source>
</evidence>
<comment type="similarity">
    <text evidence="2 10">Belongs to the cytochrome c oxidase IV family.</text>
</comment>
<dbReference type="GO" id="GO:0016491">
    <property type="term" value="F:oxidoreductase activity"/>
    <property type="evidence" value="ECO:0007669"/>
    <property type="project" value="UniProtKB-KW"/>
</dbReference>
<comment type="subcellular location">
    <subcellularLocation>
        <location evidence="1 10">Mitochondrion inner membrane</location>
        <topology evidence="1 10">Single-pass membrane protein</topology>
    </subcellularLocation>
</comment>
<dbReference type="KEGG" id="obi:106882297"/>
<evidence type="ECO:0000256" key="7">
    <source>
        <dbReference type="ARBA" id="ARBA00023002"/>
    </source>
</evidence>
<dbReference type="OMA" id="HGVSSKW"/>
<dbReference type="FunFam" id="1.10.442.10:FF:000001">
    <property type="entry name" value="Cytochrome c oxidase subunit 4 isoform 1"/>
    <property type="match status" value="1"/>
</dbReference>
<dbReference type="SUPFAM" id="SSF81406">
    <property type="entry name" value="Mitochondrial cytochrome c oxidase subunit IV"/>
    <property type="match status" value="1"/>
</dbReference>
<dbReference type="CDD" id="cd00922">
    <property type="entry name" value="Cyt_c_Oxidase_IV"/>
    <property type="match status" value="1"/>
</dbReference>
<evidence type="ECO:0000313" key="11">
    <source>
        <dbReference type="EMBL" id="KOF97463.1"/>
    </source>
</evidence>
<evidence type="ECO:0000256" key="5">
    <source>
        <dbReference type="ARBA" id="ARBA00022946"/>
    </source>
</evidence>
<dbReference type="InterPro" id="IPR013288">
    <property type="entry name" value="Cyt_c_oxidase_su4"/>
</dbReference>
<protein>
    <recommendedName>
        <fullName evidence="10">Cytochrome c oxidase subunit 4</fullName>
    </recommendedName>
</protein>